<evidence type="ECO:0000256" key="1">
    <source>
        <dbReference type="SAM" id="MobiDB-lite"/>
    </source>
</evidence>
<gene>
    <name evidence="3" type="ORF">DDQ50_02330</name>
</gene>
<dbReference type="Proteomes" id="UP000244893">
    <property type="component" value="Unassembled WGS sequence"/>
</dbReference>
<dbReference type="EMBL" id="QEOP01000001">
    <property type="protein sequence ID" value="PVZ95376.1"/>
    <property type="molecule type" value="Genomic_DNA"/>
</dbReference>
<feature type="domain" description="DUF1989" evidence="2">
    <location>
        <begin position="60"/>
        <end position="227"/>
    </location>
</feature>
<dbReference type="InterPro" id="IPR017792">
    <property type="entry name" value="UAAP1"/>
</dbReference>
<evidence type="ECO:0000313" key="3">
    <source>
        <dbReference type="EMBL" id="PVZ95376.1"/>
    </source>
</evidence>
<dbReference type="PANTHER" id="PTHR31527:SF0">
    <property type="entry name" value="RE64534P"/>
    <property type="match status" value="1"/>
</dbReference>
<dbReference type="AlphaFoldDB" id="A0A2V1HRX8"/>
<keyword evidence="4" id="KW-1185">Reference proteome</keyword>
<comment type="caution">
    <text evidence="3">The sequence shown here is derived from an EMBL/GenBank/DDBJ whole genome shotgun (WGS) entry which is preliminary data.</text>
</comment>
<dbReference type="NCBIfam" id="TIGR03425">
    <property type="entry name" value="urea_degr_2"/>
    <property type="match status" value="1"/>
</dbReference>
<reference evidence="3 4" key="1">
    <citation type="submission" date="2018-05" db="EMBL/GenBank/DDBJ databases">
        <title>Amnibacterium sp. M8JJ-5, whole genome shotgun sequence.</title>
        <authorList>
            <person name="Tuo L."/>
        </authorList>
    </citation>
    <scope>NUCLEOTIDE SEQUENCE [LARGE SCALE GENOMIC DNA]</scope>
    <source>
        <strain evidence="3 4">M8JJ-5</strain>
    </source>
</reference>
<sequence length="297" mass="30659">MTDAPHADSSAAPSSTADTTGAKAHARAQGGAVAESQPWLPAAVYPNADPSRAAGLVWAEVVAGGSYTSAVLARGTVVTLRDIDGDACASVLLYNASEPQERLNVADTVKVQWQVYSAAGQLLLSDQGRVLARVVADGSGQHDAVFGVSSAARNERRYGNGGVYGPSPAGRELQKLAGAKRGLGPRDISPALSFFKGVVVEEDGSPRFTGSAAAGAAVTLLIEMPVILLIANAPHPLDPRSEYACGRLEITATRGVPTSPADPEWSASPEGERAYLNTESYLLLRGDTPPATNGATR</sequence>
<evidence type="ECO:0000313" key="4">
    <source>
        <dbReference type="Proteomes" id="UP000244893"/>
    </source>
</evidence>
<accession>A0A2V1HRX8</accession>
<dbReference type="PANTHER" id="PTHR31527">
    <property type="entry name" value="RE64534P"/>
    <property type="match status" value="1"/>
</dbReference>
<evidence type="ECO:0000259" key="2">
    <source>
        <dbReference type="Pfam" id="PF09347"/>
    </source>
</evidence>
<proteinExistence type="predicted"/>
<dbReference type="OrthoDB" id="9772660at2"/>
<feature type="compositionally biased region" description="Low complexity" evidence="1">
    <location>
        <begin position="1"/>
        <end position="20"/>
    </location>
</feature>
<dbReference type="RefSeq" id="WP_116755111.1">
    <property type="nucleotide sequence ID" value="NZ_JBHUEX010000001.1"/>
</dbReference>
<protein>
    <submittedName>
        <fullName evidence="3">Urea carboxylase</fullName>
    </submittedName>
</protein>
<dbReference type="InterPro" id="IPR018959">
    <property type="entry name" value="DUF1989"/>
</dbReference>
<organism evidence="3 4">
    <name type="scientific">Amnibacterium flavum</name>
    <dbReference type="NCBI Taxonomy" id="2173173"/>
    <lineage>
        <taxon>Bacteria</taxon>
        <taxon>Bacillati</taxon>
        <taxon>Actinomycetota</taxon>
        <taxon>Actinomycetes</taxon>
        <taxon>Micrococcales</taxon>
        <taxon>Microbacteriaceae</taxon>
        <taxon>Amnibacterium</taxon>
    </lineage>
</organism>
<feature type="region of interest" description="Disordered" evidence="1">
    <location>
        <begin position="1"/>
        <end position="31"/>
    </location>
</feature>
<dbReference type="Pfam" id="PF09347">
    <property type="entry name" value="DUF1989"/>
    <property type="match status" value="1"/>
</dbReference>
<name>A0A2V1HRX8_9MICO</name>